<dbReference type="EMBL" id="UGQT01000001">
    <property type="protein sequence ID" value="STZ60668.1"/>
    <property type="molecule type" value="Genomic_DNA"/>
</dbReference>
<evidence type="ECO:0000256" key="2">
    <source>
        <dbReference type="ARBA" id="ARBA00022475"/>
    </source>
</evidence>
<feature type="transmembrane region" description="Helical" evidence="6">
    <location>
        <begin position="95"/>
        <end position="112"/>
    </location>
</feature>
<organism evidence="7 8">
    <name type="scientific">Mycolicibacterium tokaiense</name>
    <dbReference type="NCBI Taxonomy" id="39695"/>
    <lineage>
        <taxon>Bacteria</taxon>
        <taxon>Bacillati</taxon>
        <taxon>Actinomycetota</taxon>
        <taxon>Actinomycetes</taxon>
        <taxon>Mycobacteriales</taxon>
        <taxon>Mycobacteriaceae</taxon>
        <taxon>Mycolicibacterium</taxon>
    </lineage>
</organism>
<keyword evidence="3 6" id="KW-0812">Transmembrane</keyword>
<feature type="transmembrane region" description="Helical" evidence="6">
    <location>
        <begin position="234"/>
        <end position="259"/>
    </location>
</feature>
<keyword evidence="4 6" id="KW-1133">Transmembrane helix</keyword>
<dbReference type="InterPro" id="IPR050833">
    <property type="entry name" value="Poly_Biosynth_Transport"/>
</dbReference>
<reference evidence="7 8" key="1">
    <citation type="submission" date="2018-06" db="EMBL/GenBank/DDBJ databases">
        <authorList>
            <consortium name="Pathogen Informatics"/>
            <person name="Doyle S."/>
        </authorList>
    </citation>
    <scope>NUCLEOTIDE SEQUENCE [LARGE SCALE GENOMIC DNA]</scope>
    <source>
        <strain evidence="7 8">NCTC10821</strain>
    </source>
</reference>
<dbReference type="PANTHER" id="PTHR30250:SF11">
    <property type="entry name" value="O-ANTIGEN TRANSPORTER-RELATED"/>
    <property type="match status" value="1"/>
</dbReference>
<feature type="transmembrane region" description="Helical" evidence="6">
    <location>
        <begin position="313"/>
        <end position="332"/>
    </location>
</feature>
<comment type="subcellular location">
    <subcellularLocation>
        <location evidence="1">Cell membrane</location>
        <topology evidence="1">Multi-pass membrane protein</topology>
    </subcellularLocation>
</comment>
<evidence type="ECO:0000256" key="1">
    <source>
        <dbReference type="ARBA" id="ARBA00004651"/>
    </source>
</evidence>
<feature type="transmembrane region" description="Helical" evidence="6">
    <location>
        <begin position="29"/>
        <end position="48"/>
    </location>
</feature>
<evidence type="ECO:0000313" key="8">
    <source>
        <dbReference type="Proteomes" id="UP000254978"/>
    </source>
</evidence>
<accession>A0A378TIN4</accession>
<evidence type="ECO:0008006" key="9">
    <source>
        <dbReference type="Google" id="ProtNLM"/>
    </source>
</evidence>
<keyword evidence="8" id="KW-1185">Reference proteome</keyword>
<dbReference type="GO" id="GO:0005886">
    <property type="term" value="C:plasma membrane"/>
    <property type="evidence" value="ECO:0007669"/>
    <property type="project" value="UniProtKB-SubCell"/>
</dbReference>
<evidence type="ECO:0000313" key="7">
    <source>
        <dbReference type="EMBL" id="STZ60668.1"/>
    </source>
</evidence>
<proteinExistence type="predicted"/>
<protein>
    <recommendedName>
        <fullName evidence="9">Polysaccharide biosynthesis protein</fullName>
    </recommendedName>
</protein>
<dbReference type="PANTHER" id="PTHR30250">
    <property type="entry name" value="PST FAMILY PREDICTED COLANIC ACID TRANSPORTER"/>
    <property type="match status" value="1"/>
</dbReference>
<evidence type="ECO:0000256" key="3">
    <source>
        <dbReference type="ARBA" id="ARBA00022692"/>
    </source>
</evidence>
<keyword evidence="5 6" id="KW-0472">Membrane</keyword>
<gene>
    <name evidence="7" type="ORF">NCTC10821_04212</name>
</gene>
<feature type="transmembrane region" description="Helical" evidence="6">
    <location>
        <begin position="364"/>
        <end position="387"/>
    </location>
</feature>
<evidence type="ECO:0000256" key="4">
    <source>
        <dbReference type="ARBA" id="ARBA00022989"/>
    </source>
</evidence>
<dbReference type="Proteomes" id="UP000254978">
    <property type="component" value="Unassembled WGS sequence"/>
</dbReference>
<feature type="transmembrane region" description="Helical" evidence="6">
    <location>
        <begin position="149"/>
        <end position="172"/>
    </location>
</feature>
<feature type="transmembrane region" description="Helical" evidence="6">
    <location>
        <begin position="339"/>
        <end position="358"/>
    </location>
</feature>
<sequence>MLGVAGANYVLNLVLARSLSAAEFGDANLAVNLVLIAAAAAATFQLLSARSGPTDERAGIDSRRRLTRCAWIIGGCAGAGMALGSSALADAFNTSTPWVFVVIGVGLPVYLAQAVARGALQGDLRLAHLALSYAAEAAVRVGIGVVMLALGYGAVGAAIAISLSFVASALVARHRAAAAGTGLAGSGSRADTESRVTAALSVAATVLLTAQVVIANGDVLLAKVLMAPEAAGDYAAAAVIGRGLYFLSWAVVHSTFPVVARAHSREQRRRAVHRALLMVGAIGVSGVAAMVGAGDRLAPVLLGDGYHDAAAVLVPYAIATALFAAANLIASVDLAVGRWHGAAALMTGAVVQTLLLVACGTTPMSMAVAQVVAMSFTALLVGAAHLWDNRTELRSFQPASVADELGEH</sequence>
<name>A0A378TIN4_9MYCO</name>
<keyword evidence="2" id="KW-1003">Cell membrane</keyword>
<evidence type="ECO:0000256" key="6">
    <source>
        <dbReference type="SAM" id="Phobius"/>
    </source>
</evidence>
<evidence type="ECO:0000256" key="5">
    <source>
        <dbReference type="ARBA" id="ARBA00023136"/>
    </source>
</evidence>
<feature type="transmembrane region" description="Helical" evidence="6">
    <location>
        <begin position="69"/>
        <end position="89"/>
    </location>
</feature>
<feature type="transmembrane region" description="Helical" evidence="6">
    <location>
        <begin position="271"/>
        <end position="293"/>
    </location>
</feature>
<dbReference type="AlphaFoldDB" id="A0A378TIN4"/>